<reference evidence="6 7" key="1">
    <citation type="submission" date="2015-11" db="EMBL/GenBank/DDBJ databases">
        <title>Genomes and virulence difference between two physiological races of Phytophthora nicotianae.</title>
        <authorList>
            <person name="Liu H."/>
            <person name="Ma X."/>
            <person name="Yu H."/>
            <person name="Fang D."/>
            <person name="Li Y."/>
            <person name="Wang X."/>
            <person name="Wang W."/>
            <person name="Dong Y."/>
            <person name="Xiao B."/>
        </authorList>
    </citation>
    <scope>NUCLEOTIDE SEQUENCE [LARGE SCALE GENOMIC DNA]</scope>
    <source>
        <strain evidence="7">race 1</strain>
    </source>
</reference>
<keyword evidence="4" id="KW-0843">Virulence</keyword>
<comment type="similarity">
    <text evidence="2">Belongs to the Necrosis inducing protein (NPP1) family.</text>
</comment>
<accession>A0A0W8D079</accession>
<evidence type="ECO:0000256" key="1">
    <source>
        <dbReference type="ARBA" id="ARBA00004613"/>
    </source>
</evidence>
<dbReference type="InterPro" id="IPR008701">
    <property type="entry name" value="NPP1"/>
</dbReference>
<dbReference type="GO" id="GO:0005576">
    <property type="term" value="C:extracellular region"/>
    <property type="evidence" value="ECO:0007669"/>
    <property type="project" value="UniProtKB-SubCell"/>
</dbReference>
<evidence type="ECO:0000256" key="4">
    <source>
        <dbReference type="ARBA" id="ARBA00023026"/>
    </source>
</evidence>
<dbReference type="AlphaFoldDB" id="A0A0W8D079"/>
<gene>
    <name evidence="6" type="ORF">AM588_10004325</name>
</gene>
<evidence type="ECO:0000256" key="5">
    <source>
        <dbReference type="SAM" id="SignalP"/>
    </source>
</evidence>
<feature type="signal peptide" evidence="5">
    <location>
        <begin position="1"/>
        <end position="19"/>
    </location>
</feature>
<evidence type="ECO:0000313" key="7">
    <source>
        <dbReference type="Proteomes" id="UP000054636"/>
    </source>
</evidence>
<dbReference type="Pfam" id="PF05630">
    <property type="entry name" value="NPP1"/>
    <property type="match status" value="1"/>
</dbReference>
<dbReference type="Proteomes" id="UP000054636">
    <property type="component" value="Unassembled WGS sequence"/>
</dbReference>
<keyword evidence="3" id="KW-0964">Secreted</keyword>
<dbReference type="PANTHER" id="PTHR33657:SF8">
    <property type="entry name" value="DOMAIN PROTEIN, PUTATIVE (AFU_ORTHOLOGUE AFUA_5G00600)-RELATED"/>
    <property type="match status" value="1"/>
</dbReference>
<evidence type="ECO:0000256" key="3">
    <source>
        <dbReference type="ARBA" id="ARBA00022525"/>
    </source>
</evidence>
<sequence>MNLGVFVLGALLFFMAVNANIPTIDHDEVQPFEEMEPTTDSEKSAIKYKPQLHISDGCHPYPVVQADGSVSAGLKWSGRYRSGCKGSDLGPRSILDPPGTRASGPSCTLGISQRGKSRVCVWIWSPSLLVACNRVDGQSEP</sequence>
<feature type="chain" id="PRO_5006941153" evidence="5">
    <location>
        <begin position="20"/>
        <end position="141"/>
    </location>
</feature>
<keyword evidence="5" id="KW-0732">Signal</keyword>
<dbReference type="EMBL" id="LNFP01000751">
    <property type="protein sequence ID" value="KUF89795.1"/>
    <property type="molecule type" value="Genomic_DNA"/>
</dbReference>
<protein>
    <submittedName>
        <fullName evidence="6">Superoxide dismutase</fullName>
    </submittedName>
</protein>
<evidence type="ECO:0000313" key="6">
    <source>
        <dbReference type="EMBL" id="KUF89795.1"/>
    </source>
</evidence>
<evidence type="ECO:0000256" key="2">
    <source>
        <dbReference type="ARBA" id="ARBA00009520"/>
    </source>
</evidence>
<dbReference type="PANTHER" id="PTHR33657">
    <property type="entry name" value="DOMAIN PROTEIN, PUTATIVE (AFU_ORTHOLOGUE AFUA_5G00600)-RELATED"/>
    <property type="match status" value="1"/>
</dbReference>
<comment type="caution">
    <text evidence="6">The sequence shown here is derived from an EMBL/GenBank/DDBJ whole genome shotgun (WGS) entry which is preliminary data.</text>
</comment>
<name>A0A0W8D079_PHYNI</name>
<comment type="subcellular location">
    <subcellularLocation>
        <location evidence="1">Secreted</location>
    </subcellularLocation>
</comment>
<organism evidence="6 7">
    <name type="scientific">Phytophthora nicotianae</name>
    <name type="common">Potato buckeye rot agent</name>
    <name type="synonym">Phytophthora parasitica</name>
    <dbReference type="NCBI Taxonomy" id="4792"/>
    <lineage>
        <taxon>Eukaryota</taxon>
        <taxon>Sar</taxon>
        <taxon>Stramenopiles</taxon>
        <taxon>Oomycota</taxon>
        <taxon>Peronosporomycetes</taxon>
        <taxon>Peronosporales</taxon>
        <taxon>Peronosporaceae</taxon>
        <taxon>Phytophthora</taxon>
    </lineage>
</organism>
<proteinExistence type="inferred from homology"/>